<evidence type="ECO:0000313" key="2">
    <source>
        <dbReference type="EMBL" id="SKA08721.1"/>
    </source>
</evidence>
<sequence length="130" mass="15732">MSNNKIFTKCPNCDYEFSKKQKIVITFVNGKMVIRCPLCKKYFRYKEFGENEIIEDLENLKNRKKGLKYKASEDKKKANFKLLDKMLYNNYKLTNKELMERLEISETEFYRTYGEKVKEIRAKYSQQSLF</sequence>
<proteinExistence type="predicted"/>
<feature type="coiled-coil region" evidence="1">
    <location>
        <begin position="50"/>
        <end position="108"/>
    </location>
</feature>
<name>A0A1T4QZ27_9FUSO</name>
<dbReference type="RefSeq" id="WP_078694920.1">
    <property type="nucleotide sequence ID" value="NZ_FUWX01000035.1"/>
</dbReference>
<reference evidence="2 3" key="1">
    <citation type="submission" date="2017-02" db="EMBL/GenBank/DDBJ databases">
        <authorList>
            <person name="Peterson S.W."/>
        </authorList>
    </citation>
    <scope>NUCLEOTIDE SEQUENCE [LARGE SCALE GENOMIC DNA]</scope>
    <source>
        <strain evidence="2 3">ATCC 700028</strain>
    </source>
</reference>
<dbReference type="AlphaFoldDB" id="A0A1T4QZ27"/>
<keyword evidence="3" id="KW-1185">Reference proteome</keyword>
<organism evidence="2 3">
    <name type="scientific">Cetobacterium ceti</name>
    <dbReference type="NCBI Taxonomy" id="180163"/>
    <lineage>
        <taxon>Bacteria</taxon>
        <taxon>Fusobacteriati</taxon>
        <taxon>Fusobacteriota</taxon>
        <taxon>Fusobacteriia</taxon>
        <taxon>Fusobacteriales</taxon>
        <taxon>Fusobacteriaceae</taxon>
        <taxon>Cetobacterium</taxon>
    </lineage>
</organism>
<evidence type="ECO:0000313" key="3">
    <source>
        <dbReference type="Proteomes" id="UP000191153"/>
    </source>
</evidence>
<accession>A0A1T4QZ27</accession>
<dbReference type="EMBL" id="FUWX01000035">
    <property type="protein sequence ID" value="SKA08721.1"/>
    <property type="molecule type" value="Genomic_DNA"/>
</dbReference>
<gene>
    <name evidence="2" type="ORF">SAMN02745174_02506</name>
</gene>
<evidence type="ECO:0000256" key="1">
    <source>
        <dbReference type="SAM" id="Coils"/>
    </source>
</evidence>
<dbReference type="Proteomes" id="UP000191153">
    <property type="component" value="Unassembled WGS sequence"/>
</dbReference>
<dbReference type="STRING" id="180163.SAMN02745174_02506"/>
<protein>
    <submittedName>
        <fullName evidence="2">Uncharacterized protein</fullName>
    </submittedName>
</protein>
<keyword evidence="1" id="KW-0175">Coiled coil</keyword>